<evidence type="ECO:0000313" key="1">
    <source>
        <dbReference type="EMBL" id="MBC1194792.1"/>
    </source>
</evidence>
<dbReference type="RefSeq" id="WP_185238933.1">
    <property type="nucleotide sequence ID" value="NZ_JACEGC010000016.1"/>
</dbReference>
<organism evidence="1 2">
    <name type="scientific">Microcystis aeruginosa BLCC-F158</name>
    <dbReference type="NCBI Taxonomy" id="2755316"/>
    <lineage>
        <taxon>Bacteria</taxon>
        <taxon>Bacillati</taxon>
        <taxon>Cyanobacteriota</taxon>
        <taxon>Cyanophyceae</taxon>
        <taxon>Oscillatoriophycideae</taxon>
        <taxon>Chroococcales</taxon>
        <taxon>Microcystaceae</taxon>
        <taxon>Microcystis</taxon>
    </lineage>
</organism>
<dbReference type="EMBL" id="JACEGC010000016">
    <property type="protein sequence ID" value="MBC1194792.1"/>
    <property type="molecule type" value="Genomic_DNA"/>
</dbReference>
<gene>
    <name evidence="1" type="ORF">H0901_05705</name>
</gene>
<proteinExistence type="predicted"/>
<protein>
    <submittedName>
        <fullName evidence="1">Uncharacterized protein</fullName>
    </submittedName>
</protein>
<comment type="caution">
    <text evidence="1">The sequence shown here is derived from an EMBL/GenBank/DDBJ whole genome shotgun (WGS) entry which is preliminary data.</text>
</comment>
<sequence length="49" mass="5693">MVIAPEPTIIDQQINGILTYEGDRLLPDWGKIEGENRQINLRTFLVYTF</sequence>
<dbReference type="Proteomes" id="UP000525432">
    <property type="component" value="Unassembled WGS sequence"/>
</dbReference>
<accession>A0A841UW88</accession>
<name>A0A841UW88_MICAE</name>
<evidence type="ECO:0000313" key="2">
    <source>
        <dbReference type="Proteomes" id="UP000525432"/>
    </source>
</evidence>
<reference evidence="1 2" key="1">
    <citation type="submission" date="2020-07" db="EMBL/GenBank/DDBJ databases">
        <title>Genomes of two Microcystis aeruginosa (Cyanobacteria) strains from Florida (USA) with disparate toxicogenic potential.</title>
        <authorList>
            <person name="Lefler F.W."/>
            <person name="Barbosa M."/>
            <person name="Berthold D.E."/>
            <person name="Laughinghouse H.D. IV."/>
        </authorList>
    </citation>
    <scope>NUCLEOTIDE SEQUENCE [LARGE SCALE GENOMIC DNA]</scope>
    <source>
        <strain evidence="1 2">BLCCF158</strain>
    </source>
</reference>
<dbReference type="AlphaFoldDB" id="A0A841UW88"/>